<dbReference type="EMBL" id="MK500588">
    <property type="protein sequence ID" value="QBK92904.1"/>
    <property type="molecule type" value="Genomic_DNA"/>
</dbReference>
<name>A0A481ZAH1_9VIRU</name>
<proteinExistence type="predicted"/>
<organism evidence="2">
    <name type="scientific">Pithovirus LCPAC403</name>
    <dbReference type="NCBI Taxonomy" id="2506596"/>
    <lineage>
        <taxon>Viruses</taxon>
        <taxon>Pithoviruses</taxon>
    </lineage>
</organism>
<evidence type="ECO:0000256" key="1">
    <source>
        <dbReference type="SAM" id="Phobius"/>
    </source>
</evidence>
<keyword evidence="1" id="KW-1133">Transmembrane helix</keyword>
<reference evidence="2" key="1">
    <citation type="journal article" date="2019" name="MBio">
        <title>Virus Genomes from Deep Sea Sediments Expand the Ocean Megavirome and Support Independent Origins of Viral Gigantism.</title>
        <authorList>
            <person name="Backstrom D."/>
            <person name="Yutin N."/>
            <person name="Jorgensen S.L."/>
            <person name="Dharamshi J."/>
            <person name="Homa F."/>
            <person name="Zaremba-Niedwiedzka K."/>
            <person name="Spang A."/>
            <person name="Wolf Y.I."/>
            <person name="Koonin E.V."/>
            <person name="Ettema T.J."/>
        </authorList>
    </citation>
    <scope>NUCLEOTIDE SEQUENCE</scope>
</reference>
<keyword evidence="1" id="KW-0472">Membrane</keyword>
<accession>A0A481ZAH1</accession>
<keyword evidence="1" id="KW-0812">Transmembrane</keyword>
<gene>
    <name evidence="2" type="ORF">LCPAC403_00380</name>
</gene>
<sequence>MDFAELDDIIKTSVKRQFTDSLLEKGYSEFSDKLTKKVNAVLEELTDEVCKKIITKQLDKIGITNGQEIIMVLEERIEFNEKLMMGIVSMISVGILFIGVGIAFSIFFFC</sequence>
<protein>
    <submittedName>
        <fullName evidence="2">Uncharacterized protein</fullName>
    </submittedName>
</protein>
<evidence type="ECO:0000313" key="2">
    <source>
        <dbReference type="EMBL" id="QBK92904.1"/>
    </source>
</evidence>
<feature type="transmembrane region" description="Helical" evidence="1">
    <location>
        <begin position="83"/>
        <end position="109"/>
    </location>
</feature>